<name>A0A6C0HMS9_9ZZZZ</name>
<feature type="region of interest" description="Disordered" evidence="1">
    <location>
        <begin position="1"/>
        <end position="25"/>
    </location>
</feature>
<accession>A0A6C0HMS9</accession>
<reference evidence="2" key="1">
    <citation type="journal article" date="2020" name="Nature">
        <title>Giant virus diversity and host interactions through global metagenomics.</title>
        <authorList>
            <person name="Schulz F."/>
            <person name="Roux S."/>
            <person name="Paez-Espino D."/>
            <person name="Jungbluth S."/>
            <person name="Walsh D.A."/>
            <person name="Denef V.J."/>
            <person name="McMahon K.D."/>
            <person name="Konstantinidis K.T."/>
            <person name="Eloe-Fadrosh E.A."/>
            <person name="Kyrpides N.C."/>
            <person name="Woyke T."/>
        </authorList>
    </citation>
    <scope>NUCLEOTIDE SEQUENCE</scope>
    <source>
        <strain evidence="2">GVMAG-M-3300023184-13</strain>
    </source>
</reference>
<dbReference type="EMBL" id="MN739987">
    <property type="protein sequence ID" value="QHT81670.1"/>
    <property type="molecule type" value="Genomic_DNA"/>
</dbReference>
<evidence type="ECO:0000256" key="1">
    <source>
        <dbReference type="SAM" id="MobiDB-lite"/>
    </source>
</evidence>
<evidence type="ECO:0000313" key="2">
    <source>
        <dbReference type="EMBL" id="QHT81670.1"/>
    </source>
</evidence>
<sequence>MVVKRSKVSKKSKSKGKGKGKSVSKVVNLLTKLKTGVVNVMGRLRNTITRRKKSHKGTKKTHV</sequence>
<feature type="compositionally biased region" description="Basic residues" evidence="1">
    <location>
        <begin position="48"/>
        <end position="63"/>
    </location>
</feature>
<feature type="region of interest" description="Disordered" evidence="1">
    <location>
        <begin position="43"/>
        <end position="63"/>
    </location>
</feature>
<protein>
    <submittedName>
        <fullName evidence="2">Uncharacterized protein</fullName>
    </submittedName>
</protein>
<dbReference type="AlphaFoldDB" id="A0A6C0HMS9"/>
<feature type="compositionally biased region" description="Basic residues" evidence="1">
    <location>
        <begin position="1"/>
        <end position="22"/>
    </location>
</feature>
<organism evidence="2">
    <name type="scientific">viral metagenome</name>
    <dbReference type="NCBI Taxonomy" id="1070528"/>
    <lineage>
        <taxon>unclassified sequences</taxon>
        <taxon>metagenomes</taxon>
        <taxon>organismal metagenomes</taxon>
    </lineage>
</organism>
<proteinExistence type="predicted"/>